<feature type="non-terminal residue" evidence="1">
    <location>
        <position position="1"/>
    </location>
</feature>
<reference evidence="1" key="1">
    <citation type="submission" date="2019-03" db="EMBL/GenBank/DDBJ databases">
        <title>Single cell metagenomics reveals metabolic interactions within the superorganism composed of flagellate Streblomastix strix and complex community of Bacteroidetes bacteria on its surface.</title>
        <authorList>
            <person name="Treitli S.C."/>
            <person name="Kolisko M."/>
            <person name="Husnik F."/>
            <person name="Keeling P."/>
            <person name="Hampl V."/>
        </authorList>
    </citation>
    <scope>NUCLEOTIDE SEQUENCE</scope>
    <source>
        <strain evidence="1">STM</strain>
    </source>
</reference>
<gene>
    <name evidence="1" type="ORF">EZS27_028379</name>
</gene>
<sequence>MRDIGYHFPDTAEEFKNIDSNPIFVIAVWFVSYFMD</sequence>
<evidence type="ECO:0000313" key="1">
    <source>
        <dbReference type="EMBL" id="KAA6322034.1"/>
    </source>
</evidence>
<comment type="caution">
    <text evidence="1">The sequence shown here is derived from an EMBL/GenBank/DDBJ whole genome shotgun (WGS) entry which is preliminary data.</text>
</comment>
<dbReference type="AlphaFoldDB" id="A0A5J4QM35"/>
<dbReference type="EMBL" id="SNRY01003146">
    <property type="protein sequence ID" value="KAA6322034.1"/>
    <property type="molecule type" value="Genomic_DNA"/>
</dbReference>
<proteinExistence type="predicted"/>
<name>A0A5J4QM35_9ZZZZ</name>
<protein>
    <submittedName>
        <fullName evidence="1">Uncharacterized protein</fullName>
    </submittedName>
</protein>
<organism evidence="1">
    <name type="scientific">termite gut metagenome</name>
    <dbReference type="NCBI Taxonomy" id="433724"/>
    <lineage>
        <taxon>unclassified sequences</taxon>
        <taxon>metagenomes</taxon>
        <taxon>organismal metagenomes</taxon>
    </lineage>
</organism>
<accession>A0A5J4QM35</accession>